<dbReference type="SUPFAM" id="SSF56672">
    <property type="entry name" value="DNA/RNA polymerases"/>
    <property type="match status" value="1"/>
</dbReference>
<evidence type="ECO:0000259" key="9">
    <source>
        <dbReference type="PROSITE" id="PS50013"/>
    </source>
</evidence>
<dbReference type="InterPro" id="IPR012337">
    <property type="entry name" value="RNaseH-like_sf"/>
</dbReference>
<dbReference type="InterPro" id="IPR001584">
    <property type="entry name" value="Integrase_cat-core"/>
</dbReference>
<feature type="domain" description="Integrase catalytic" evidence="11">
    <location>
        <begin position="831"/>
        <end position="939"/>
    </location>
</feature>
<dbReference type="Gene3D" id="3.10.10.10">
    <property type="entry name" value="HIV Type 1 Reverse Transcriptase, subunit A, domain 1"/>
    <property type="match status" value="1"/>
</dbReference>
<dbReference type="GO" id="GO:0004519">
    <property type="term" value="F:endonuclease activity"/>
    <property type="evidence" value="ECO:0007669"/>
    <property type="project" value="UniProtKB-KW"/>
</dbReference>
<keyword evidence="4" id="KW-0540">Nuclease</keyword>
<evidence type="ECO:0000256" key="6">
    <source>
        <dbReference type="ARBA" id="ARBA00022759"/>
    </source>
</evidence>
<keyword evidence="5" id="KW-0064">Aspartyl protease</keyword>
<dbReference type="InterPro" id="IPR043128">
    <property type="entry name" value="Rev_trsase/Diguanyl_cyclase"/>
</dbReference>
<keyword evidence="1" id="KW-0645">Protease</keyword>
<dbReference type="EMBL" id="NCKW01015511">
    <property type="protein sequence ID" value="POM62709.1"/>
    <property type="molecule type" value="Genomic_DNA"/>
</dbReference>
<dbReference type="Gene3D" id="3.30.420.10">
    <property type="entry name" value="Ribonuclease H-like superfamily/Ribonuclease H"/>
    <property type="match status" value="1"/>
</dbReference>
<dbReference type="InterPro" id="IPR036397">
    <property type="entry name" value="RNaseH_sf"/>
</dbReference>
<keyword evidence="3" id="KW-0548">Nucleotidyltransferase</keyword>
<dbReference type="Pfam" id="PF17917">
    <property type="entry name" value="RT_RNaseH"/>
    <property type="match status" value="1"/>
</dbReference>
<evidence type="ECO:0000313" key="12">
    <source>
        <dbReference type="EMBL" id="POM62709.1"/>
    </source>
</evidence>
<comment type="caution">
    <text evidence="12">The sequence shown here is derived from an EMBL/GenBank/DDBJ whole genome shotgun (WGS) entry which is preliminary data.</text>
</comment>
<sequence length="1155" mass="129285">MTPAPGEVMVNNLLTIPYLADTGSEETYTPRQYLEELISVGVALEVVPLPHVVKKSAAGGNYVECREAVTLDLLLQTAAGQVHMSEVYCKVMEGFEEDFILGNDTLKSLGIGVNNQLSQLAAGPPVADGDPFDLGVPDIVPPSGVREKLNEMVVAAGDNGFDSGYLDSLREIVFEYEDVFRIDLLADPPAKVEPLRITLRSDAKPFRARPRRYSPAQSAFLSEHVRSLEKMGYIRRNNMSVWACAAVPVPKVNRPNEFRLTIDYRPVNAVTVPIAGTGSDLTSSSENVAGAYGFAGFDMPSGFSQLPLADDSQDSMSFITDEGVWTPSRVPQGAMDSPLHFQNQMNVVFENMQPTQVLIWIDDILLFARSPQEFTETLRRFLARVSERGLKLSAVKSFLFRKETKWCGWLFSGVGVRNDPERLSGLHQLPLPSTAADLEQFLCATGRMHNSLMDYSRVMQPLHDKLEAVLKVVGRTKRLAAGAAITWTAADTTAFETARQLLTTSQILHYPSQNASIVLMSDASDRGWGLVVTQVKDWVDGLPVTDQRHEILVCKSGKLDDTASRWSIIEKEAFPIIWAARNLTYLLVRGTGFRIYCDHKNLIYVFAPDQEVKRHVRGKLQRWAMSLTGLQYQIEHVDGLINHWADLISRWGLSSREEGGVTKCKAITRSRTHETISTDTQLRRLHLRAGSFVFPSLSEVQTAQQQHARTAPPTARRDDNGVLVVGDRLWVPEMEVALLQRILIVAHCGTQGHRGIEPMMTTVTEIFEIANLTQVCRRFLSKCLLCKHVKGGNIIPRPWGPTCDAKKRNELLHFDFLYLGDSMGACKYVLVLKTVSRISKRFGAPSILISDQGSHFKNGFITMLDIDQSLVVAYVPWINGTVERLNRDVLQVLRVLLMEYSLDSHEWIYLLPLVQGNLNHTPVRSLGCKAPSKRFTGLPRPTPFEPILLERGQRVEILETAVLPIEQLDQLRVSLAGLHKEVLDQREKRRLQNMARSKGIECNFSVGDFVLWSRIDSRLSTDKILARWVGPFEVTETAPHSFTIRHLVTNKHYVVHGSRLKFYADSSFEANEELLAHVGNQGMVLGVESITKHRKANGVWQLLVSWEGLQEEEISWEPLVSLHKDIPSRVQQYVDASNGTSLIRAHSMLVQAPAN</sequence>
<dbReference type="Proteomes" id="UP000237271">
    <property type="component" value="Unassembled WGS sequence"/>
</dbReference>
<evidence type="ECO:0000259" key="10">
    <source>
        <dbReference type="PROSITE" id="PS50878"/>
    </source>
</evidence>
<dbReference type="InterPro" id="IPR000477">
    <property type="entry name" value="RT_dom"/>
</dbReference>
<evidence type="ECO:0000256" key="2">
    <source>
        <dbReference type="ARBA" id="ARBA00022679"/>
    </source>
</evidence>
<dbReference type="AlphaFoldDB" id="A0A2P4XB16"/>
<dbReference type="GO" id="GO:0006508">
    <property type="term" value="P:proteolysis"/>
    <property type="evidence" value="ECO:0007669"/>
    <property type="project" value="UniProtKB-KW"/>
</dbReference>
<dbReference type="Gene3D" id="2.40.50.40">
    <property type="match status" value="1"/>
</dbReference>
<dbReference type="InterPro" id="IPR000953">
    <property type="entry name" value="Chromo/chromo_shadow_dom"/>
</dbReference>
<dbReference type="InterPro" id="IPR043502">
    <property type="entry name" value="DNA/RNA_pol_sf"/>
</dbReference>
<feature type="domain" description="Reverse transcriptase" evidence="10">
    <location>
        <begin position="209"/>
        <end position="411"/>
    </location>
</feature>
<dbReference type="CDD" id="cd09274">
    <property type="entry name" value="RNase_HI_RT_Ty3"/>
    <property type="match status" value="1"/>
</dbReference>
<evidence type="ECO:0000313" key="13">
    <source>
        <dbReference type="Proteomes" id="UP000237271"/>
    </source>
</evidence>
<dbReference type="PANTHER" id="PTHR33064">
    <property type="entry name" value="POL PROTEIN"/>
    <property type="match status" value="1"/>
</dbReference>
<proteinExistence type="predicted"/>
<dbReference type="PROSITE" id="PS50878">
    <property type="entry name" value="RT_POL"/>
    <property type="match status" value="1"/>
</dbReference>
<gene>
    <name evidence="12" type="ORF">PHPALM_28102</name>
</gene>
<dbReference type="Pfam" id="PF00078">
    <property type="entry name" value="RVT_1"/>
    <property type="match status" value="1"/>
</dbReference>
<evidence type="ECO:0000256" key="4">
    <source>
        <dbReference type="ARBA" id="ARBA00022722"/>
    </source>
</evidence>
<dbReference type="SUPFAM" id="SSF53098">
    <property type="entry name" value="Ribonuclease H-like"/>
    <property type="match status" value="1"/>
</dbReference>
<dbReference type="GO" id="GO:0004190">
    <property type="term" value="F:aspartic-type endopeptidase activity"/>
    <property type="evidence" value="ECO:0007669"/>
    <property type="project" value="UniProtKB-KW"/>
</dbReference>
<evidence type="ECO:0000256" key="3">
    <source>
        <dbReference type="ARBA" id="ARBA00022695"/>
    </source>
</evidence>
<evidence type="ECO:0000256" key="5">
    <source>
        <dbReference type="ARBA" id="ARBA00022750"/>
    </source>
</evidence>
<keyword evidence="6" id="KW-0255">Endonuclease</keyword>
<dbReference type="GO" id="GO:0015074">
    <property type="term" value="P:DNA integration"/>
    <property type="evidence" value="ECO:0007669"/>
    <property type="project" value="InterPro"/>
</dbReference>
<keyword evidence="7" id="KW-0378">Hydrolase</keyword>
<dbReference type="Gene3D" id="3.30.70.270">
    <property type="match status" value="2"/>
</dbReference>
<feature type="domain" description="Chromo" evidence="9">
    <location>
        <begin position="1085"/>
        <end position="1133"/>
    </location>
</feature>
<evidence type="ECO:0008006" key="14">
    <source>
        <dbReference type="Google" id="ProtNLM"/>
    </source>
</evidence>
<dbReference type="OrthoDB" id="9950135at2759"/>
<dbReference type="GO" id="GO:0003964">
    <property type="term" value="F:RNA-directed DNA polymerase activity"/>
    <property type="evidence" value="ECO:0007669"/>
    <property type="project" value="UniProtKB-KW"/>
</dbReference>
<dbReference type="InterPro" id="IPR016197">
    <property type="entry name" value="Chromo-like_dom_sf"/>
</dbReference>
<evidence type="ECO:0000256" key="7">
    <source>
        <dbReference type="ARBA" id="ARBA00022801"/>
    </source>
</evidence>
<keyword evidence="2" id="KW-0808">Transferase</keyword>
<dbReference type="InterPro" id="IPR041373">
    <property type="entry name" value="RT_RNaseH"/>
</dbReference>
<evidence type="ECO:0000256" key="1">
    <source>
        <dbReference type="ARBA" id="ARBA00022670"/>
    </source>
</evidence>
<dbReference type="CDD" id="cd01647">
    <property type="entry name" value="RT_LTR"/>
    <property type="match status" value="1"/>
</dbReference>
<dbReference type="PANTHER" id="PTHR33064:SF37">
    <property type="entry name" value="RIBONUCLEASE H"/>
    <property type="match status" value="1"/>
</dbReference>
<dbReference type="PROSITE" id="PS50994">
    <property type="entry name" value="INTEGRASE"/>
    <property type="match status" value="1"/>
</dbReference>
<dbReference type="CDD" id="cd00024">
    <property type="entry name" value="CD_CSD"/>
    <property type="match status" value="1"/>
</dbReference>
<evidence type="ECO:0000259" key="11">
    <source>
        <dbReference type="PROSITE" id="PS50994"/>
    </source>
</evidence>
<accession>A0A2P4XB16</accession>
<dbReference type="GO" id="GO:0003676">
    <property type="term" value="F:nucleic acid binding"/>
    <property type="evidence" value="ECO:0007669"/>
    <property type="project" value="InterPro"/>
</dbReference>
<dbReference type="SUPFAM" id="SSF54160">
    <property type="entry name" value="Chromo domain-like"/>
    <property type="match status" value="1"/>
</dbReference>
<organism evidence="12 13">
    <name type="scientific">Phytophthora palmivora</name>
    <dbReference type="NCBI Taxonomy" id="4796"/>
    <lineage>
        <taxon>Eukaryota</taxon>
        <taxon>Sar</taxon>
        <taxon>Stramenopiles</taxon>
        <taxon>Oomycota</taxon>
        <taxon>Peronosporomycetes</taxon>
        <taxon>Peronosporales</taxon>
        <taxon>Peronosporaceae</taxon>
        <taxon>Phytophthora</taxon>
    </lineage>
</organism>
<reference evidence="12 13" key="1">
    <citation type="journal article" date="2017" name="Genome Biol. Evol.">
        <title>Phytophthora megakarya and P. palmivora, closely related causal agents of cacao black pod rot, underwent increases in genome sizes and gene numbers by different mechanisms.</title>
        <authorList>
            <person name="Ali S.S."/>
            <person name="Shao J."/>
            <person name="Lary D.J."/>
            <person name="Kronmiller B."/>
            <person name="Shen D."/>
            <person name="Strem M.D."/>
            <person name="Amoako-Attah I."/>
            <person name="Akrofi A.Y."/>
            <person name="Begoude B.A."/>
            <person name="Ten Hoopen G.M."/>
            <person name="Coulibaly K."/>
            <person name="Kebe B.I."/>
            <person name="Melnick R.L."/>
            <person name="Guiltinan M.J."/>
            <person name="Tyler B.M."/>
            <person name="Meinhardt L.W."/>
            <person name="Bailey B.A."/>
        </authorList>
    </citation>
    <scope>NUCLEOTIDE SEQUENCE [LARGE SCALE GENOMIC DNA]</scope>
    <source>
        <strain evidence="13">sbr112.9</strain>
    </source>
</reference>
<dbReference type="PROSITE" id="PS50013">
    <property type="entry name" value="CHROMO_2"/>
    <property type="match status" value="1"/>
</dbReference>
<dbReference type="InterPro" id="IPR051320">
    <property type="entry name" value="Viral_Replic_Matur_Polypro"/>
</dbReference>
<name>A0A2P4XB16_9STRA</name>
<keyword evidence="8" id="KW-0695">RNA-directed DNA polymerase</keyword>
<protein>
    <recommendedName>
        <fullName evidence="14">Reverse transcriptase</fullName>
    </recommendedName>
</protein>
<evidence type="ECO:0000256" key="8">
    <source>
        <dbReference type="ARBA" id="ARBA00022918"/>
    </source>
</evidence>
<keyword evidence="13" id="KW-1185">Reference proteome</keyword>
<dbReference type="SMART" id="SM00298">
    <property type="entry name" value="CHROMO"/>
    <property type="match status" value="1"/>
</dbReference>